<gene>
    <name evidence="1" type="ORF">RZN05_11655</name>
</gene>
<dbReference type="Proteomes" id="UP001273531">
    <property type="component" value="Unassembled WGS sequence"/>
</dbReference>
<dbReference type="RefSeq" id="WP_317227612.1">
    <property type="nucleotide sequence ID" value="NZ_JAWJEJ010000001.1"/>
</dbReference>
<reference evidence="1 2" key="1">
    <citation type="submission" date="2023-10" db="EMBL/GenBank/DDBJ databases">
        <title>Sphingomonas sp. HF-S4 16S ribosomal RNA gene Genome sequencing and assembly.</title>
        <authorList>
            <person name="Lee H."/>
        </authorList>
    </citation>
    <scope>NUCLEOTIDE SEQUENCE [LARGE SCALE GENOMIC DNA]</scope>
    <source>
        <strain evidence="1 2">HF-S4</strain>
    </source>
</reference>
<proteinExistence type="predicted"/>
<protein>
    <recommendedName>
        <fullName evidence="3">Lipoprotein</fullName>
    </recommendedName>
</protein>
<name>A0ABU3Y901_9SPHN</name>
<accession>A0ABU3Y901</accession>
<evidence type="ECO:0000313" key="2">
    <source>
        <dbReference type="Proteomes" id="UP001273531"/>
    </source>
</evidence>
<organism evidence="1 2">
    <name type="scientific">Sphingomonas agrestis</name>
    <dbReference type="NCBI Taxonomy" id="3080540"/>
    <lineage>
        <taxon>Bacteria</taxon>
        <taxon>Pseudomonadati</taxon>
        <taxon>Pseudomonadota</taxon>
        <taxon>Alphaproteobacteria</taxon>
        <taxon>Sphingomonadales</taxon>
        <taxon>Sphingomonadaceae</taxon>
        <taxon>Sphingomonas</taxon>
    </lineage>
</organism>
<sequence>MLALTGCDDIGPPPPELMYEGLPVQGDWQTAQRAGFTKCIEYGRGLRCRAKAVMLKGRGPFQAAVDLLGKDARGGFRELTLWHDSDHRAALSVGDLLETQGWKLCRTGQEDRGDQEIYTKAGSPVRISIDISYFGKRRLRVLPERSQATGRCW</sequence>
<dbReference type="EMBL" id="JAWJEJ010000001">
    <property type="protein sequence ID" value="MDV3457642.1"/>
    <property type="molecule type" value="Genomic_DNA"/>
</dbReference>
<evidence type="ECO:0008006" key="3">
    <source>
        <dbReference type="Google" id="ProtNLM"/>
    </source>
</evidence>
<comment type="caution">
    <text evidence="1">The sequence shown here is derived from an EMBL/GenBank/DDBJ whole genome shotgun (WGS) entry which is preliminary data.</text>
</comment>
<keyword evidence="2" id="KW-1185">Reference proteome</keyword>
<evidence type="ECO:0000313" key="1">
    <source>
        <dbReference type="EMBL" id="MDV3457642.1"/>
    </source>
</evidence>